<name>A0A1I4BHI7_9GAMM</name>
<dbReference type="GO" id="GO:0016758">
    <property type="term" value="F:hexosyltransferase activity"/>
    <property type="evidence" value="ECO:0007669"/>
    <property type="project" value="TreeGrafter"/>
</dbReference>
<organism evidence="2 3">
    <name type="scientific">Rhodanobacter glycinis</name>
    <dbReference type="NCBI Taxonomy" id="582702"/>
    <lineage>
        <taxon>Bacteria</taxon>
        <taxon>Pseudomonadati</taxon>
        <taxon>Pseudomonadota</taxon>
        <taxon>Gammaproteobacteria</taxon>
        <taxon>Lysobacterales</taxon>
        <taxon>Rhodanobacteraceae</taxon>
        <taxon>Rhodanobacter</taxon>
    </lineage>
</organism>
<keyword evidence="3" id="KW-1185">Reference proteome</keyword>
<dbReference type="RefSeq" id="WP_092702853.1">
    <property type="nucleotide sequence ID" value="NZ_FOSR01000005.1"/>
</dbReference>
<dbReference type="Proteomes" id="UP000198725">
    <property type="component" value="Unassembled WGS sequence"/>
</dbReference>
<dbReference type="Pfam" id="PF13579">
    <property type="entry name" value="Glyco_trans_4_4"/>
    <property type="match status" value="1"/>
</dbReference>
<dbReference type="EMBL" id="FOSR01000005">
    <property type="protein sequence ID" value="SFK67416.1"/>
    <property type="molecule type" value="Genomic_DNA"/>
</dbReference>
<reference evidence="3" key="1">
    <citation type="submission" date="2016-10" db="EMBL/GenBank/DDBJ databases">
        <authorList>
            <person name="Varghese N."/>
            <person name="Submissions S."/>
        </authorList>
    </citation>
    <scope>NUCLEOTIDE SEQUENCE [LARGE SCALE GENOMIC DNA]</scope>
    <source>
        <strain evidence="3">MO64</strain>
    </source>
</reference>
<sequence length="361" mass="41139">MRLIFVCKRCPQNRDLLDRPYGRFHYLPRELAKLGHEVTVLLVSHQNHVSEHRVMDDVAWVSHDIRRRGPLFLDRLLTQETRKFSPDLIIGLSDSWAGWLAYRLAKKLNVSLAIDAYDNYEAYMPWNLPMHWLWRRAIRVADLVTSAGPQLAQRLQSHRRGGHDVEVLSMAADPEFVPRDKSQCRDLLNLPQHVPLIGYIGSWAHNRGTSMLLDAFRRARKVQPTLRMVLSGRPPDYALREQGVIASGYVSDDALPTLINALDIACVVTADTSFGRYSYPAKLCEAMACGVPVVATATDPVRWMLGNRPEHLVPIGDASMFSQRVLDLLAVPRAEYGPRTTWAMQAERLDYLLRSVIRQNR</sequence>
<accession>A0A1I4BHI7</accession>
<evidence type="ECO:0000313" key="3">
    <source>
        <dbReference type="Proteomes" id="UP000198725"/>
    </source>
</evidence>
<protein>
    <submittedName>
        <fullName evidence="2">Glycosyltransferase involved in cell wall bisynthesis</fullName>
    </submittedName>
</protein>
<dbReference type="Gene3D" id="3.40.50.2000">
    <property type="entry name" value="Glycogen Phosphorylase B"/>
    <property type="match status" value="2"/>
</dbReference>
<dbReference type="CDD" id="cd03801">
    <property type="entry name" value="GT4_PimA-like"/>
    <property type="match status" value="1"/>
</dbReference>
<feature type="domain" description="Glycosyltransferase subfamily 4-like N-terminal" evidence="1">
    <location>
        <begin position="25"/>
        <end position="167"/>
    </location>
</feature>
<dbReference type="PANTHER" id="PTHR45947">
    <property type="entry name" value="SULFOQUINOVOSYL TRANSFERASE SQD2"/>
    <property type="match status" value="1"/>
</dbReference>
<dbReference type="SUPFAM" id="SSF53756">
    <property type="entry name" value="UDP-Glycosyltransferase/glycogen phosphorylase"/>
    <property type="match status" value="1"/>
</dbReference>
<dbReference type="AlphaFoldDB" id="A0A1I4BHI7"/>
<keyword evidence="2" id="KW-0808">Transferase</keyword>
<evidence type="ECO:0000259" key="1">
    <source>
        <dbReference type="Pfam" id="PF13579"/>
    </source>
</evidence>
<dbReference type="InterPro" id="IPR050194">
    <property type="entry name" value="Glycosyltransferase_grp1"/>
</dbReference>
<dbReference type="InterPro" id="IPR028098">
    <property type="entry name" value="Glyco_trans_4-like_N"/>
</dbReference>
<dbReference type="PANTHER" id="PTHR45947:SF3">
    <property type="entry name" value="SULFOQUINOVOSYL TRANSFERASE SQD2"/>
    <property type="match status" value="1"/>
</dbReference>
<dbReference type="Pfam" id="PF13692">
    <property type="entry name" value="Glyco_trans_1_4"/>
    <property type="match status" value="1"/>
</dbReference>
<evidence type="ECO:0000313" key="2">
    <source>
        <dbReference type="EMBL" id="SFK67416.1"/>
    </source>
</evidence>
<proteinExistence type="predicted"/>
<gene>
    <name evidence="2" type="ORF">SAMN05192579_10576</name>
</gene>